<protein>
    <recommendedName>
        <fullName evidence="4">Lipoprotein</fullName>
    </recommendedName>
</protein>
<dbReference type="RefSeq" id="WP_189309235.1">
    <property type="nucleotide sequence ID" value="NZ_BMQA01000001.1"/>
</dbReference>
<evidence type="ECO:0000313" key="3">
    <source>
        <dbReference type="Proteomes" id="UP000657574"/>
    </source>
</evidence>
<proteinExistence type="predicted"/>
<reference evidence="2" key="1">
    <citation type="journal article" date="2014" name="Int. J. Syst. Evol. Microbiol.">
        <title>Complete genome sequence of Corynebacterium casei LMG S-19264T (=DSM 44701T), isolated from a smear-ripened cheese.</title>
        <authorList>
            <consortium name="US DOE Joint Genome Institute (JGI-PGF)"/>
            <person name="Walter F."/>
            <person name="Albersmeier A."/>
            <person name="Kalinowski J."/>
            <person name="Ruckert C."/>
        </authorList>
    </citation>
    <scope>NUCLEOTIDE SEQUENCE</scope>
    <source>
        <strain evidence="2">JCM 3086</strain>
    </source>
</reference>
<sequence length="287" mass="31164">MRAALVAVAVLAVVTAVACDGEGNRAGLVVEGTPPATPYSGPLDVPTKFLDENTPAALRTESGAAGRALECDGEIYQGSGPDGWSERDGGGSPEEGLNLYFDMFEPGLPERGYRVEREEADRVLYSYDVGGRTKVAVVVAKDQKGRPGWGPETSASCDPAELPASFTDSQGWYEIWTDRAGRRAPVAEISSYPGAEHCDWQQAHFLHLGRGEDERSYARDPDGVLDADTMLTAPYDGDVRMPADAHDTGFRYRNWQLWLTDDSSTAYVRTPDGVEAWPRVRQGTGCR</sequence>
<feature type="chain" id="PRO_5037709446" description="Lipoprotein" evidence="1">
    <location>
        <begin position="19"/>
        <end position="287"/>
    </location>
</feature>
<dbReference type="Proteomes" id="UP000657574">
    <property type="component" value="Unassembled WGS sequence"/>
</dbReference>
<evidence type="ECO:0008006" key="4">
    <source>
        <dbReference type="Google" id="ProtNLM"/>
    </source>
</evidence>
<keyword evidence="3" id="KW-1185">Reference proteome</keyword>
<comment type="caution">
    <text evidence="2">The sequence shown here is derived from an EMBL/GenBank/DDBJ whole genome shotgun (WGS) entry which is preliminary data.</text>
</comment>
<dbReference type="EMBL" id="BMQA01000001">
    <property type="protein sequence ID" value="GGI97384.1"/>
    <property type="molecule type" value="Genomic_DNA"/>
</dbReference>
<accession>A0A917NFW0</accession>
<dbReference type="AlphaFoldDB" id="A0A917NFW0"/>
<feature type="signal peptide" evidence="1">
    <location>
        <begin position="1"/>
        <end position="18"/>
    </location>
</feature>
<keyword evidence="1" id="KW-0732">Signal</keyword>
<dbReference type="PROSITE" id="PS51257">
    <property type="entry name" value="PROKAR_LIPOPROTEIN"/>
    <property type="match status" value="1"/>
</dbReference>
<name>A0A917NFW0_9ACTN</name>
<gene>
    <name evidence="2" type="ORF">GCM10010121_004560</name>
</gene>
<reference evidence="2" key="2">
    <citation type="submission" date="2020-09" db="EMBL/GenBank/DDBJ databases">
        <authorList>
            <person name="Sun Q."/>
            <person name="Ohkuma M."/>
        </authorList>
    </citation>
    <scope>NUCLEOTIDE SEQUENCE</scope>
    <source>
        <strain evidence="2">JCM 3086</strain>
    </source>
</reference>
<evidence type="ECO:0000256" key="1">
    <source>
        <dbReference type="SAM" id="SignalP"/>
    </source>
</evidence>
<organism evidence="2 3">
    <name type="scientific">Streptomyces brasiliensis</name>
    <dbReference type="NCBI Taxonomy" id="1954"/>
    <lineage>
        <taxon>Bacteria</taxon>
        <taxon>Bacillati</taxon>
        <taxon>Actinomycetota</taxon>
        <taxon>Actinomycetes</taxon>
        <taxon>Kitasatosporales</taxon>
        <taxon>Streptomycetaceae</taxon>
        <taxon>Streptomyces</taxon>
    </lineage>
</organism>
<evidence type="ECO:0000313" key="2">
    <source>
        <dbReference type="EMBL" id="GGI97384.1"/>
    </source>
</evidence>